<dbReference type="CDD" id="cd00592">
    <property type="entry name" value="HTH_MerR-like"/>
    <property type="match status" value="1"/>
</dbReference>
<dbReference type="Pfam" id="PF13411">
    <property type="entry name" value="MerR_1"/>
    <property type="match status" value="1"/>
</dbReference>
<organism evidence="3 4">
    <name type="scientific">Subtercola boreus</name>
    <dbReference type="NCBI Taxonomy" id="120213"/>
    <lineage>
        <taxon>Bacteria</taxon>
        <taxon>Bacillati</taxon>
        <taxon>Actinomycetota</taxon>
        <taxon>Actinomycetes</taxon>
        <taxon>Micrococcales</taxon>
        <taxon>Microbacteriaceae</taxon>
        <taxon>Subtercola</taxon>
    </lineage>
</organism>
<dbReference type="SMART" id="SM00422">
    <property type="entry name" value="HTH_MERR"/>
    <property type="match status" value="1"/>
</dbReference>
<reference evidence="3 4" key="1">
    <citation type="submission" date="2017-04" db="EMBL/GenBank/DDBJ databases">
        <title>Comparative genome analysis of Subtercola boreus.</title>
        <authorList>
            <person name="Cho Y.-J."/>
            <person name="Cho A."/>
            <person name="Kim O.-S."/>
            <person name="Lee J.-I."/>
        </authorList>
    </citation>
    <scope>NUCLEOTIDE SEQUENCE [LARGE SCALE GENOMIC DNA]</scope>
    <source>
        <strain evidence="3 4">P27444</strain>
    </source>
</reference>
<evidence type="ECO:0000313" key="4">
    <source>
        <dbReference type="Proteomes" id="UP000256709"/>
    </source>
</evidence>
<dbReference type="AlphaFoldDB" id="A0A3E0W5B1"/>
<dbReference type="GO" id="GO:0003677">
    <property type="term" value="F:DNA binding"/>
    <property type="evidence" value="ECO:0007669"/>
    <property type="project" value="UniProtKB-KW"/>
</dbReference>
<feature type="domain" description="HTH merR-type" evidence="2">
    <location>
        <begin position="8"/>
        <end position="77"/>
    </location>
</feature>
<dbReference type="InterPro" id="IPR047057">
    <property type="entry name" value="MerR_fam"/>
</dbReference>
<dbReference type="GO" id="GO:0003700">
    <property type="term" value="F:DNA-binding transcription factor activity"/>
    <property type="evidence" value="ECO:0007669"/>
    <property type="project" value="InterPro"/>
</dbReference>
<evidence type="ECO:0000313" key="3">
    <source>
        <dbReference type="EMBL" id="RFA16327.1"/>
    </source>
</evidence>
<dbReference type="InterPro" id="IPR009061">
    <property type="entry name" value="DNA-bd_dom_put_sf"/>
</dbReference>
<dbReference type="PRINTS" id="PR00040">
    <property type="entry name" value="HTHMERR"/>
</dbReference>
<dbReference type="EMBL" id="NBXA01000003">
    <property type="protein sequence ID" value="RFA16327.1"/>
    <property type="molecule type" value="Genomic_DNA"/>
</dbReference>
<evidence type="ECO:0000259" key="2">
    <source>
        <dbReference type="PROSITE" id="PS50937"/>
    </source>
</evidence>
<sequence>MTDAPEQMMQIGELAEKTSMSLRTIRHYDEVGILRPSGRSEGGFRLYTHSDFSRLMLIRRMKPLGFTLEEMAELLRTIDRMRTETDHDALVALRSTLADFVEQTTVRRARLEEQLGMADEFLELLRAQ</sequence>
<dbReference type="InterPro" id="IPR000551">
    <property type="entry name" value="MerR-type_HTH_dom"/>
</dbReference>
<dbReference type="OrthoDB" id="9809391at2"/>
<dbReference type="Gene3D" id="1.10.1660.10">
    <property type="match status" value="1"/>
</dbReference>
<dbReference type="PROSITE" id="PS50937">
    <property type="entry name" value="HTH_MERR_2"/>
    <property type="match status" value="1"/>
</dbReference>
<comment type="caution">
    <text evidence="3">The sequence shown here is derived from an EMBL/GenBank/DDBJ whole genome shotgun (WGS) entry which is preliminary data.</text>
</comment>
<dbReference type="PANTHER" id="PTHR30204:SF93">
    <property type="entry name" value="HTH MERR-TYPE DOMAIN-CONTAINING PROTEIN"/>
    <property type="match status" value="1"/>
</dbReference>
<dbReference type="PANTHER" id="PTHR30204">
    <property type="entry name" value="REDOX-CYCLING DRUG-SENSING TRANSCRIPTIONAL ACTIVATOR SOXR"/>
    <property type="match status" value="1"/>
</dbReference>
<gene>
    <name evidence="3" type="ORF">B7R21_02840</name>
</gene>
<protein>
    <submittedName>
        <fullName evidence="3">MerR family transcriptional regulator</fullName>
    </submittedName>
</protein>
<dbReference type="Proteomes" id="UP000256709">
    <property type="component" value="Unassembled WGS sequence"/>
</dbReference>
<dbReference type="SUPFAM" id="SSF46955">
    <property type="entry name" value="Putative DNA-binding domain"/>
    <property type="match status" value="1"/>
</dbReference>
<accession>A0A3E0W5B1</accession>
<name>A0A3E0W5B1_9MICO</name>
<evidence type="ECO:0000256" key="1">
    <source>
        <dbReference type="ARBA" id="ARBA00023125"/>
    </source>
</evidence>
<proteinExistence type="predicted"/>
<keyword evidence="1" id="KW-0238">DNA-binding</keyword>